<dbReference type="CDD" id="cd20544">
    <property type="entry name" value="CYCLIN_AtCycD-like_rpt2"/>
    <property type="match status" value="1"/>
</dbReference>
<evidence type="ECO:0000259" key="7">
    <source>
        <dbReference type="Pfam" id="PF00134"/>
    </source>
</evidence>
<organism evidence="9">
    <name type="scientific">Lotus japonicus</name>
    <name type="common">Lotus corniculatus var. japonicus</name>
    <dbReference type="NCBI Taxonomy" id="34305"/>
    <lineage>
        <taxon>Eukaryota</taxon>
        <taxon>Viridiplantae</taxon>
        <taxon>Streptophyta</taxon>
        <taxon>Embryophyta</taxon>
        <taxon>Tracheophyta</taxon>
        <taxon>Spermatophyta</taxon>
        <taxon>Magnoliopsida</taxon>
        <taxon>eudicotyledons</taxon>
        <taxon>Gunneridae</taxon>
        <taxon>Pentapetalae</taxon>
        <taxon>rosids</taxon>
        <taxon>fabids</taxon>
        <taxon>Fabales</taxon>
        <taxon>Fabaceae</taxon>
        <taxon>Papilionoideae</taxon>
        <taxon>50 kb inversion clade</taxon>
        <taxon>NPAAA clade</taxon>
        <taxon>Hologalegina</taxon>
        <taxon>robinioid clade</taxon>
        <taxon>Loteae</taxon>
        <taxon>Lotus</taxon>
    </lineage>
</organism>
<protein>
    <recommendedName>
        <fullName evidence="6">B-like cyclin</fullName>
    </recommendedName>
</protein>
<comment type="similarity">
    <text evidence="1">Belongs to the cyclin family. Cyclin D subfamily.</text>
</comment>
<sequence length="217" mass="24751">MLKSKENMGQLHLWYSKISKNFFTDISPLSLKQKKPWLLKLAVISSLSLASKMMNTPISFSIMQKAGCNFKAENIQRMELIILGALNWRMRSITPFPFLHFFISLAEIKDQSLKQALKERASEIIFNAHNDIKHLEYKPSTIAATALICASHELVPQQYSVLRASITACEHVDKETLSKCFDLMQEMVRVEALMVDTTSSTETPVSVLDRSTKRQRI</sequence>
<dbReference type="Gene3D" id="1.10.472.10">
    <property type="entry name" value="Cyclin-like"/>
    <property type="match status" value="1"/>
</dbReference>
<reference evidence="9" key="1">
    <citation type="submission" date="2012-05" db="EMBL/GenBank/DDBJ databases">
        <authorList>
            <person name="Krishnakumar V."/>
            <person name="Cheung F."/>
            <person name="Xiao Y."/>
            <person name="Chan A."/>
            <person name="Moskal W.A."/>
            <person name="Town C.D."/>
        </authorList>
    </citation>
    <scope>NUCLEOTIDE SEQUENCE</scope>
</reference>
<feature type="domain" description="Cyclin C-terminal" evidence="8">
    <location>
        <begin position="93"/>
        <end position="188"/>
    </location>
</feature>
<dbReference type="EMBL" id="BT148388">
    <property type="protein sequence ID" value="AFK48182.1"/>
    <property type="molecule type" value="mRNA"/>
</dbReference>
<dbReference type="GO" id="GO:0051301">
    <property type="term" value="P:cell division"/>
    <property type="evidence" value="ECO:0007669"/>
    <property type="project" value="UniProtKB-KW"/>
</dbReference>
<evidence type="ECO:0000313" key="9">
    <source>
        <dbReference type="EMBL" id="AFK48182.1"/>
    </source>
</evidence>
<evidence type="ECO:0000256" key="4">
    <source>
        <dbReference type="ARBA" id="ARBA00023127"/>
    </source>
</evidence>
<dbReference type="Pfam" id="PF00134">
    <property type="entry name" value="Cyclin_N"/>
    <property type="match status" value="1"/>
</dbReference>
<comment type="subunit">
    <text evidence="2">Interacts with the CDC2 protein kinase to form a serine/threonine kinase holoenzyme complex also known as maturation promoting factor (MPF). The cyclin subunit imparts substrate specificity to the complex.</text>
</comment>
<keyword evidence="4" id="KW-0195">Cyclin</keyword>
<evidence type="ECO:0000259" key="8">
    <source>
        <dbReference type="Pfam" id="PF02984"/>
    </source>
</evidence>
<evidence type="ECO:0000256" key="5">
    <source>
        <dbReference type="ARBA" id="ARBA00023306"/>
    </source>
</evidence>
<keyword evidence="3" id="KW-0132">Cell division</keyword>
<evidence type="ECO:0000256" key="2">
    <source>
        <dbReference type="ARBA" id="ARBA00011177"/>
    </source>
</evidence>
<dbReference type="InterPro" id="IPR036915">
    <property type="entry name" value="Cyclin-like_sf"/>
</dbReference>
<proteinExistence type="evidence at transcript level"/>
<feature type="domain" description="Cyclin N-terminal" evidence="7">
    <location>
        <begin position="38"/>
        <end position="91"/>
    </location>
</feature>
<accession>I3T6P0</accession>
<keyword evidence="5" id="KW-0131">Cell cycle</keyword>
<dbReference type="InterPro" id="IPR006671">
    <property type="entry name" value="Cyclin_N"/>
</dbReference>
<dbReference type="InterPro" id="IPR039361">
    <property type="entry name" value="Cyclin"/>
</dbReference>
<evidence type="ECO:0000256" key="1">
    <source>
        <dbReference type="ARBA" id="ARBA00009065"/>
    </source>
</evidence>
<dbReference type="SUPFAM" id="SSF47954">
    <property type="entry name" value="Cyclin-like"/>
    <property type="match status" value="2"/>
</dbReference>
<evidence type="ECO:0000256" key="6">
    <source>
        <dbReference type="ARBA" id="ARBA00032263"/>
    </source>
</evidence>
<dbReference type="InterPro" id="IPR004367">
    <property type="entry name" value="Cyclin_C-dom"/>
</dbReference>
<evidence type="ECO:0000256" key="3">
    <source>
        <dbReference type="ARBA" id="ARBA00022618"/>
    </source>
</evidence>
<dbReference type="PANTHER" id="PTHR10177">
    <property type="entry name" value="CYCLINS"/>
    <property type="match status" value="1"/>
</dbReference>
<name>I3T6P0_LOTJA</name>
<dbReference type="FunFam" id="1.10.472.10:FF:000040">
    <property type="entry name" value="D6-type cyclin"/>
    <property type="match status" value="1"/>
</dbReference>
<dbReference type="Pfam" id="PF02984">
    <property type="entry name" value="Cyclin_C"/>
    <property type="match status" value="1"/>
</dbReference>
<dbReference type="AlphaFoldDB" id="I3T6P0"/>